<dbReference type="Gene3D" id="3.90.640.10">
    <property type="entry name" value="Actin, Chain A, domain 4"/>
    <property type="match status" value="1"/>
</dbReference>
<evidence type="ECO:0000256" key="3">
    <source>
        <dbReference type="ARBA" id="ARBA00022840"/>
    </source>
</evidence>
<dbReference type="GeneID" id="28964934"/>
<evidence type="ECO:0000256" key="7">
    <source>
        <dbReference type="ARBA" id="ARBA00023242"/>
    </source>
</evidence>
<dbReference type="FunFam" id="3.90.640.10:FF:000002">
    <property type="entry name" value="Heat shock 70 kDa"/>
    <property type="match status" value="1"/>
</dbReference>
<dbReference type="InterPro" id="IPR018181">
    <property type="entry name" value="Heat_shock_70_CS"/>
</dbReference>
<dbReference type="Gene3D" id="2.60.34.10">
    <property type="entry name" value="Substrate Binding Domain Of DNAk, Chain A, domain 1"/>
    <property type="match status" value="1"/>
</dbReference>
<dbReference type="CDD" id="cd10233">
    <property type="entry name" value="ASKHA_NBD_HSP70_HSPA1"/>
    <property type="match status" value="1"/>
</dbReference>
<keyword evidence="14" id="KW-1185">Reference proteome</keyword>
<accession>A0A1A6AHB7</accession>
<dbReference type="EMBL" id="CP144530">
    <property type="protein sequence ID" value="WWC58685.1"/>
    <property type="molecule type" value="Genomic_DNA"/>
</dbReference>
<evidence type="ECO:0000256" key="1">
    <source>
        <dbReference type="ARBA" id="ARBA00004123"/>
    </source>
</evidence>
<dbReference type="InterPro" id="IPR013126">
    <property type="entry name" value="Hsp_70_fam"/>
</dbReference>
<reference evidence="12" key="1">
    <citation type="submission" date="2013-07" db="EMBL/GenBank/DDBJ databases">
        <title>The Genome Sequence of Cryptococcus dejecticola CBS10117.</title>
        <authorList>
            <consortium name="The Broad Institute Genome Sequencing Platform"/>
            <person name="Cuomo C."/>
            <person name="Litvintseva A."/>
            <person name="Chen Y."/>
            <person name="Heitman J."/>
            <person name="Sun S."/>
            <person name="Springer D."/>
            <person name="Dromer F."/>
            <person name="Young S.K."/>
            <person name="Zeng Q."/>
            <person name="Gargeya S."/>
            <person name="Fitzgerald M."/>
            <person name="Abouelleil A."/>
            <person name="Alvarado L."/>
            <person name="Berlin A.M."/>
            <person name="Chapman S.B."/>
            <person name="Dewar J."/>
            <person name="Goldberg J."/>
            <person name="Griggs A."/>
            <person name="Gujja S."/>
            <person name="Hansen M."/>
            <person name="Howarth C."/>
            <person name="Imamovic A."/>
            <person name="Larimer J."/>
            <person name="McCowan C."/>
            <person name="Murphy C."/>
            <person name="Pearson M."/>
            <person name="Priest M."/>
            <person name="Roberts A."/>
            <person name="Saif S."/>
            <person name="Shea T."/>
            <person name="Sykes S."/>
            <person name="Wortman J."/>
            <person name="Nusbaum C."/>
            <person name="Birren B."/>
        </authorList>
    </citation>
    <scope>NUCLEOTIDE SEQUENCE [LARGE SCALE GENOMIC DNA]</scope>
    <source>
        <strain evidence="12">CBS 10117</strain>
    </source>
</reference>
<evidence type="ECO:0000256" key="11">
    <source>
        <dbReference type="SAM" id="MobiDB-lite"/>
    </source>
</evidence>
<dbReference type="FunFam" id="3.30.30.30:FF:000001">
    <property type="entry name" value="heat shock 70 kDa protein-like"/>
    <property type="match status" value="1"/>
</dbReference>
<evidence type="ECO:0000256" key="6">
    <source>
        <dbReference type="ARBA" id="ARBA00023163"/>
    </source>
</evidence>
<comment type="subcellular location">
    <subcellularLocation>
        <location evidence="1">Nucleus</location>
    </subcellularLocation>
</comment>
<dbReference type="FunFam" id="3.30.420.40:FF:000026">
    <property type="entry name" value="Heat shock protein 70"/>
    <property type="match status" value="1"/>
</dbReference>
<evidence type="ECO:0000313" key="13">
    <source>
        <dbReference type="EMBL" id="WWC58685.1"/>
    </source>
</evidence>
<dbReference type="NCBIfam" id="NF001413">
    <property type="entry name" value="PRK00290.1"/>
    <property type="match status" value="1"/>
</dbReference>
<keyword evidence="4" id="KW-0805">Transcription regulation</keyword>
<dbReference type="InterPro" id="IPR029047">
    <property type="entry name" value="HSP70_peptide-bd_sf"/>
</dbReference>
<keyword evidence="2 10" id="KW-0547">Nucleotide-binding</keyword>
<organism evidence="12">
    <name type="scientific">Kwoniella dejecticola CBS 10117</name>
    <dbReference type="NCBI Taxonomy" id="1296121"/>
    <lineage>
        <taxon>Eukaryota</taxon>
        <taxon>Fungi</taxon>
        <taxon>Dikarya</taxon>
        <taxon>Basidiomycota</taxon>
        <taxon>Agaricomycotina</taxon>
        <taxon>Tremellomycetes</taxon>
        <taxon>Tremellales</taxon>
        <taxon>Cryptococcaceae</taxon>
        <taxon>Kwoniella</taxon>
    </lineage>
</organism>
<evidence type="ECO:0000313" key="14">
    <source>
        <dbReference type="Proteomes" id="UP000078595"/>
    </source>
</evidence>
<dbReference type="PROSITE" id="PS01036">
    <property type="entry name" value="HSP70_3"/>
    <property type="match status" value="1"/>
</dbReference>
<dbReference type="PROSITE" id="PS00329">
    <property type="entry name" value="HSP70_2"/>
    <property type="match status" value="1"/>
</dbReference>
<dbReference type="Pfam" id="PF00012">
    <property type="entry name" value="HSP70"/>
    <property type="match status" value="1"/>
</dbReference>
<dbReference type="FunFam" id="3.30.420.40:FF:000172">
    <property type="entry name" value="Heat shock 70 kDa protein"/>
    <property type="match status" value="2"/>
</dbReference>
<dbReference type="OrthoDB" id="2401965at2759"/>
<dbReference type="PANTHER" id="PTHR19375">
    <property type="entry name" value="HEAT SHOCK PROTEIN 70KDA"/>
    <property type="match status" value="1"/>
</dbReference>
<keyword evidence="7" id="KW-0539">Nucleus</keyword>
<gene>
    <name evidence="12" type="ORF">I303_01235</name>
    <name evidence="13" type="ORF">I303_101229</name>
</gene>
<proteinExistence type="inferred from homology"/>
<dbReference type="EMBL" id="KI894027">
    <property type="protein sequence ID" value="OBR89408.1"/>
    <property type="molecule type" value="Genomic_DNA"/>
</dbReference>
<evidence type="ECO:0000256" key="9">
    <source>
        <dbReference type="ARBA" id="ARBA00068399"/>
    </source>
</evidence>
<dbReference type="RefSeq" id="XP_018267250.1">
    <property type="nucleotide sequence ID" value="XM_018404596.1"/>
</dbReference>
<dbReference type="InterPro" id="IPR029048">
    <property type="entry name" value="HSP70_C_sf"/>
</dbReference>
<keyword evidence="3 10" id="KW-0067">ATP-binding</keyword>
<reference evidence="13" key="3">
    <citation type="submission" date="2024-02" db="EMBL/GenBank/DDBJ databases">
        <title>Comparative genomics of Cryptococcus and Kwoniella reveals pathogenesis evolution and contrasting modes of karyotype evolution via chromosome fusion or intercentromeric recombination.</title>
        <authorList>
            <person name="Coelho M.A."/>
            <person name="David-Palma M."/>
            <person name="Shea T."/>
            <person name="Bowers K."/>
            <person name="McGinley-Smith S."/>
            <person name="Mohammad A.W."/>
            <person name="Gnirke A."/>
            <person name="Yurkov A.M."/>
            <person name="Nowrousian M."/>
            <person name="Sun S."/>
            <person name="Cuomo C.A."/>
            <person name="Heitman J."/>
        </authorList>
    </citation>
    <scope>NUCLEOTIDE SEQUENCE</scope>
    <source>
        <strain evidence="13">CBS 10117</strain>
    </source>
</reference>
<keyword evidence="6" id="KW-0804">Transcription</keyword>
<dbReference type="VEuPathDB" id="FungiDB:I303_01235"/>
<keyword evidence="5 13" id="KW-0346">Stress response</keyword>
<comment type="subunit">
    <text evidence="8">Interacts with transcription factor HSF1 on chromatin.</text>
</comment>
<dbReference type="Gene3D" id="3.30.30.30">
    <property type="match status" value="1"/>
</dbReference>
<dbReference type="Gene3D" id="1.20.1270.10">
    <property type="match status" value="1"/>
</dbReference>
<dbReference type="AlphaFoldDB" id="A0A1A6AHB7"/>
<dbReference type="STRING" id="1296121.A0A1A6AHB7"/>
<dbReference type="KEGG" id="kdj:28964934"/>
<dbReference type="SUPFAM" id="SSF100920">
    <property type="entry name" value="Heat shock protein 70kD (HSP70), peptide-binding domain"/>
    <property type="match status" value="1"/>
</dbReference>
<evidence type="ECO:0000256" key="4">
    <source>
        <dbReference type="ARBA" id="ARBA00023015"/>
    </source>
</evidence>
<dbReference type="GO" id="GO:0005634">
    <property type="term" value="C:nucleus"/>
    <property type="evidence" value="ECO:0007669"/>
    <property type="project" value="UniProtKB-SubCell"/>
</dbReference>
<evidence type="ECO:0000256" key="8">
    <source>
        <dbReference type="ARBA" id="ARBA00062310"/>
    </source>
</evidence>
<dbReference type="Proteomes" id="UP000078595">
    <property type="component" value="Chromosome 1"/>
</dbReference>
<dbReference type="InterPro" id="IPR043129">
    <property type="entry name" value="ATPase_NBD"/>
</dbReference>
<evidence type="ECO:0000256" key="5">
    <source>
        <dbReference type="ARBA" id="ARBA00023016"/>
    </source>
</evidence>
<evidence type="ECO:0000256" key="2">
    <source>
        <dbReference type="ARBA" id="ARBA00022741"/>
    </source>
</evidence>
<dbReference type="SUPFAM" id="SSF100934">
    <property type="entry name" value="Heat shock protein 70kD (HSP70), C-terminal subdomain"/>
    <property type="match status" value="1"/>
</dbReference>
<sequence>MVKAVGIDLGTTYSCVAVWQNDRVEIIANDQGNRTTPSYVAFNDSERLIGDAAKNQVAMNPYNTVFDAKRLIGRKFADAEVQADMKHWPFKVIDRAGKPIVQVEYRGEEKTFSPEEVSSMILIKMKETAEAYLGGTVSKAVVTVPAYFNDSQRQATKDAGTIAGLDVLRIINEPTAAAIAYGLDKKSEGEKNVLIFDLGGGTFDVSLLTIEEGIFEVKATAGDTHLGGEDFDNRLVNHFVQEFKRKNKKDLSSNARALRRLRTACERAKRTLSSAAQTSIEIDSLFDGIDFYTSITRARFEELCQDLFRSTMDPVEKVLRDSKIDKSSVHEIVLVGGSTRIPKIQKLVSDMFSGREPNRSINPDEAVAYGAAVQAAILTGDTSEATQDLLLLDVAPLSMGIETAGGIMTPLIKRNTTVPTKKSEVFSTYSDNQPGVLIQVYEGERAKTKDCNLLGKFELAGIPPAPRGVPQIEVSFDVDANGILNVNASDKTTGKSSKITITNDKGRLSKEEIERMLAEAEKYAEDDKLAQETVGAKNALESYAYSLKQTLNDGDNKAKFGDDYETLNTKVEEVISQLDTMQSASKDEFEALQKELESVASPAMQRFYGSQGGAPGGAPGAAPGGFPGAGGAGAAHEDGPSVEEVD</sequence>
<evidence type="ECO:0000313" key="12">
    <source>
        <dbReference type="EMBL" id="OBR89408.1"/>
    </source>
</evidence>
<protein>
    <recommendedName>
        <fullName evidence="9">Transcriptional coregulator SSA1</fullName>
    </recommendedName>
</protein>
<comment type="similarity">
    <text evidence="10">Belongs to the heat shock protein 70 family.</text>
</comment>
<feature type="compositionally biased region" description="Gly residues" evidence="11">
    <location>
        <begin position="610"/>
        <end position="633"/>
    </location>
</feature>
<dbReference type="FunFam" id="2.60.34.10:FF:000002">
    <property type="entry name" value="Heat shock 70 kDa"/>
    <property type="match status" value="1"/>
</dbReference>
<dbReference type="PRINTS" id="PR00301">
    <property type="entry name" value="HEATSHOCK70"/>
</dbReference>
<dbReference type="GO" id="GO:0005524">
    <property type="term" value="F:ATP binding"/>
    <property type="evidence" value="ECO:0007669"/>
    <property type="project" value="UniProtKB-KW"/>
</dbReference>
<name>A0A1A6AHB7_9TREE</name>
<reference evidence="13" key="2">
    <citation type="submission" date="2013-07" db="EMBL/GenBank/DDBJ databases">
        <authorList>
            <consortium name="The Broad Institute Genome Sequencing Platform"/>
            <person name="Cuomo C."/>
            <person name="Litvintseva A."/>
            <person name="Chen Y."/>
            <person name="Heitman J."/>
            <person name="Sun S."/>
            <person name="Springer D."/>
            <person name="Dromer F."/>
            <person name="Young S.K."/>
            <person name="Zeng Q."/>
            <person name="Gargeya S."/>
            <person name="Fitzgerald M."/>
            <person name="Abouelleil A."/>
            <person name="Alvarado L."/>
            <person name="Berlin A.M."/>
            <person name="Chapman S.B."/>
            <person name="Dewar J."/>
            <person name="Goldberg J."/>
            <person name="Griggs A."/>
            <person name="Gujja S."/>
            <person name="Hansen M."/>
            <person name="Howarth C."/>
            <person name="Imamovic A."/>
            <person name="Larimer J."/>
            <person name="McCowan C."/>
            <person name="Murphy C."/>
            <person name="Pearson M."/>
            <person name="Priest M."/>
            <person name="Roberts A."/>
            <person name="Saif S."/>
            <person name="Shea T."/>
            <person name="Sykes S."/>
            <person name="Wortman J."/>
            <person name="Nusbaum C."/>
            <person name="Birren B."/>
        </authorList>
    </citation>
    <scope>NUCLEOTIDE SEQUENCE</scope>
    <source>
        <strain evidence="13">CBS 10117</strain>
    </source>
</reference>
<dbReference type="SUPFAM" id="SSF53067">
    <property type="entry name" value="Actin-like ATPase domain"/>
    <property type="match status" value="2"/>
</dbReference>
<dbReference type="PROSITE" id="PS00297">
    <property type="entry name" value="HSP70_1"/>
    <property type="match status" value="1"/>
</dbReference>
<feature type="region of interest" description="Disordered" evidence="11">
    <location>
        <begin position="606"/>
        <end position="646"/>
    </location>
</feature>
<dbReference type="GO" id="GO:0140662">
    <property type="term" value="F:ATP-dependent protein folding chaperone"/>
    <property type="evidence" value="ECO:0007669"/>
    <property type="project" value="InterPro"/>
</dbReference>
<dbReference type="Gene3D" id="3.30.420.40">
    <property type="match status" value="2"/>
</dbReference>
<evidence type="ECO:0000256" key="10">
    <source>
        <dbReference type="RuleBase" id="RU003322"/>
    </source>
</evidence>